<accession>A0A412IR16</accession>
<evidence type="ECO:0000256" key="4">
    <source>
        <dbReference type="ARBA" id="ARBA00048247"/>
    </source>
</evidence>
<keyword evidence="1" id="KW-0808">Transferase</keyword>
<reference evidence="8 9" key="1">
    <citation type="submission" date="2018-08" db="EMBL/GenBank/DDBJ databases">
        <title>A genome reference for cultivated species of the human gut microbiota.</title>
        <authorList>
            <person name="Zou Y."/>
            <person name="Xue W."/>
            <person name="Luo G."/>
        </authorList>
    </citation>
    <scope>NUCLEOTIDE SEQUENCE [LARGE SCALE GENOMIC DNA]</scope>
    <source>
        <strain evidence="8 9">AF22-21</strain>
    </source>
</reference>
<sequence length="252" mass="27441">MLKAIILAAGKGTRMKSDKPKVVHEVLGKPMVYYSIEAAKNAGCEKVCVIVGYKAEEVEHSIHTTYESLGLADEMKNRVSYALQKEQLGTGHAVKCASDFIGNDGDVVVLCGDTPLVTADTLESAIRRHKTDGNGVTVISAMLDDPFGYGRIIRNDKGLDRIVEQKDATEEEQAVCEVNSGMYIFQCDALLSALSQVKNDNAQGEYYLPDTIGIIKAMGLPVDAVPMDDADQIRGVNTLEQLVEAEEIMKNR</sequence>
<dbReference type="Proteomes" id="UP000283295">
    <property type="component" value="Unassembled WGS sequence"/>
</dbReference>
<dbReference type="PANTHER" id="PTHR43584">
    <property type="entry name" value="NUCLEOTIDYL TRANSFERASE"/>
    <property type="match status" value="1"/>
</dbReference>
<dbReference type="OrthoDB" id="9775031at2"/>
<evidence type="ECO:0000256" key="6">
    <source>
        <dbReference type="ARBA" id="ARBA00049628"/>
    </source>
</evidence>
<dbReference type="SUPFAM" id="SSF53448">
    <property type="entry name" value="Nucleotide-diphospho-sugar transferases"/>
    <property type="match status" value="1"/>
</dbReference>
<gene>
    <name evidence="8" type="ORF">DWX94_08925</name>
</gene>
<evidence type="ECO:0000256" key="5">
    <source>
        <dbReference type="ARBA" id="ARBA00048493"/>
    </source>
</evidence>
<dbReference type="CDD" id="cd02540">
    <property type="entry name" value="GT2_GlmU_N_bac"/>
    <property type="match status" value="1"/>
</dbReference>
<dbReference type="Gene3D" id="3.90.550.10">
    <property type="entry name" value="Spore Coat Polysaccharide Biosynthesis Protein SpsA, Chain A"/>
    <property type="match status" value="1"/>
</dbReference>
<comment type="caution">
    <text evidence="8">The sequence shown here is derived from an EMBL/GenBank/DDBJ whole genome shotgun (WGS) entry which is preliminary data.</text>
</comment>
<keyword evidence="2" id="KW-0548">Nucleotidyltransferase</keyword>
<name>A0A412IR16_9FIRM</name>
<dbReference type="InterPro" id="IPR029044">
    <property type="entry name" value="Nucleotide-diphossugar_trans"/>
</dbReference>
<evidence type="ECO:0000313" key="9">
    <source>
        <dbReference type="Proteomes" id="UP000283295"/>
    </source>
</evidence>
<evidence type="ECO:0000256" key="2">
    <source>
        <dbReference type="ARBA" id="ARBA00022695"/>
    </source>
</evidence>
<evidence type="ECO:0000313" key="8">
    <source>
        <dbReference type="EMBL" id="RGS41203.1"/>
    </source>
</evidence>
<evidence type="ECO:0000259" key="7">
    <source>
        <dbReference type="Pfam" id="PF00483"/>
    </source>
</evidence>
<dbReference type="InterPro" id="IPR050065">
    <property type="entry name" value="GlmU-like"/>
</dbReference>
<dbReference type="AlphaFoldDB" id="A0A412IR16"/>
<dbReference type="InterPro" id="IPR005835">
    <property type="entry name" value="NTP_transferase_dom"/>
</dbReference>
<evidence type="ECO:0000256" key="1">
    <source>
        <dbReference type="ARBA" id="ARBA00022679"/>
    </source>
</evidence>
<comment type="function">
    <text evidence="6">Catalyzes the last two sequential reactions in the de novo biosynthetic pathway for UDP-N-acetylglucosamine (UDP-GlcNAc). The C-terminal domain catalyzes the transfer of acetyl group from acetyl coenzyme A to glucosamine-1-phosphate (GlcN-1-P) to produce N-acetylglucosamine-1-phosphate (GlcNAc-1-P), which is converted into UDP-GlcNAc by the transfer of uridine 5-monophosphate (from uridine 5-triphosphate), a reaction catalyzed by the N-terminal domain.</text>
</comment>
<keyword evidence="3" id="KW-0012">Acyltransferase</keyword>
<protein>
    <submittedName>
        <fullName evidence="8">UDP-N-acetylglucosamine diphosphorylase</fullName>
    </submittedName>
</protein>
<evidence type="ECO:0000256" key="3">
    <source>
        <dbReference type="ARBA" id="ARBA00023315"/>
    </source>
</evidence>
<comment type="catalytic activity">
    <reaction evidence="5">
        <text>N-acetyl-alpha-D-glucosamine 1-phosphate + UTP + H(+) = UDP-N-acetyl-alpha-D-glucosamine + diphosphate</text>
        <dbReference type="Rhea" id="RHEA:13509"/>
        <dbReference type="ChEBI" id="CHEBI:15378"/>
        <dbReference type="ChEBI" id="CHEBI:33019"/>
        <dbReference type="ChEBI" id="CHEBI:46398"/>
        <dbReference type="ChEBI" id="CHEBI:57705"/>
        <dbReference type="ChEBI" id="CHEBI:57776"/>
        <dbReference type="EC" id="2.7.7.23"/>
    </reaction>
</comment>
<organism evidence="8 9">
    <name type="scientific">Coprococcus eutactus</name>
    <dbReference type="NCBI Taxonomy" id="33043"/>
    <lineage>
        <taxon>Bacteria</taxon>
        <taxon>Bacillati</taxon>
        <taxon>Bacillota</taxon>
        <taxon>Clostridia</taxon>
        <taxon>Lachnospirales</taxon>
        <taxon>Lachnospiraceae</taxon>
        <taxon>Coprococcus</taxon>
    </lineage>
</organism>
<feature type="domain" description="Nucleotidyl transferase" evidence="7">
    <location>
        <begin position="3"/>
        <end position="206"/>
    </location>
</feature>
<comment type="catalytic activity">
    <reaction evidence="4">
        <text>alpha-D-glucosamine 1-phosphate + acetyl-CoA = N-acetyl-alpha-D-glucosamine 1-phosphate + CoA + H(+)</text>
        <dbReference type="Rhea" id="RHEA:13725"/>
        <dbReference type="ChEBI" id="CHEBI:15378"/>
        <dbReference type="ChEBI" id="CHEBI:57287"/>
        <dbReference type="ChEBI" id="CHEBI:57288"/>
        <dbReference type="ChEBI" id="CHEBI:57776"/>
        <dbReference type="ChEBI" id="CHEBI:58516"/>
        <dbReference type="EC" id="2.3.1.157"/>
    </reaction>
</comment>
<dbReference type="GO" id="GO:0003977">
    <property type="term" value="F:UDP-N-acetylglucosamine diphosphorylase activity"/>
    <property type="evidence" value="ECO:0007669"/>
    <property type="project" value="UniProtKB-EC"/>
</dbReference>
<proteinExistence type="predicted"/>
<dbReference type="EMBL" id="QRVK01000021">
    <property type="protein sequence ID" value="RGS41203.1"/>
    <property type="molecule type" value="Genomic_DNA"/>
</dbReference>
<dbReference type="GO" id="GO:0019134">
    <property type="term" value="F:glucosamine-1-phosphate N-acetyltransferase activity"/>
    <property type="evidence" value="ECO:0007669"/>
    <property type="project" value="UniProtKB-EC"/>
</dbReference>
<dbReference type="PANTHER" id="PTHR43584:SF3">
    <property type="entry name" value="BIFUNCTIONAL PROTEIN GLMU"/>
    <property type="match status" value="1"/>
</dbReference>
<dbReference type="Pfam" id="PF00483">
    <property type="entry name" value="NTP_transferase"/>
    <property type="match status" value="1"/>
</dbReference>